<proteinExistence type="predicted"/>
<feature type="compositionally biased region" description="Basic residues" evidence="1">
    <location>
        <begin position="17"/>
        <end position="42"/>
    </location>
</feature>
<name>A0A6J4NG83_9PSEU</name>
<gene>
    <name evidence="2" type="ORF">AVDCRST_MAG66-515</name>
</gene>
<dbReference type="EMBL" id="CADCUS010000071">
    <property type="protein sequence ID" value="CAA9384205.1"/>
    <property type="molecule type" value="Genomic_DNA"/>
</dbReference>
<reference evidence="2" key="1">
    <citation type="submission" date="2020-02" db="EMBL/GenBank/DDBJ databases">
        <authorList>
            <person name="Meier V. D."/>
        </authorList>
    </citation>
    <scope>NUCLEOTIDE SEQUENCE</scope>
    <source>
        <strain evidence="2">AVDCRST_MAG66</strain>
    </source>
</reference>
<feature type="compositionally biased region" description="Low complexity" evidence="1">
    <location>
        <begin position="43"/>
        <end position="55"/>
    </location>
</feature>
<accession>A0A6J4NG83</accession>
<evidence type="ECO:0000313" key="2">
    <source>
        <dbReference type="EMBL" id="CAA9384205.1"/>
    </source>
</evidence>
<evidence type="ECO:0000256" key="1">
    <source>
        <dbReference type="SAM" id="MobiDB-lite"/>
    </source>
</evidence>
<feature type="region of interest" description="Disordered" evidence="1">
    <location>
        <begin position="1"/>
        <end position="65"/>
    </location>
</feature>
<dbReference type="AlphaFoldDB" id="A0A6J4NG83"/>
<sequence length="65" mass="7224">ADDRRPRLAGLGGRRGGAARRRGHRHRVRRLRRRRGARRARLRGLPLAARGGPPRFADRAAGSAL</sequence>
<organism evidence="2">
    <name type="scientific">uncultured Pseudonocardia sp</name>
    <dbReference type="NCBI Taxonomy" id="211455"/>
    <lineage>
        <taxon>Bacteria</taxon>
        <taxon>Bacillati</taxon>
        <taxon>Actinomycetota</taxon>
        <taxon>Actinomycetes</taxon>
        <taxon>Pseudonocardiales</taxon>
        <taxon>Pseudonocardiaceae</taxon>
        <taxon>Pseudonocardia</taxon>
        <taxon>environmental samples</taxon>
    </lineage>
</organism>
<protein>
    <submittedName>
        <fullName evidence="2">Uncharacterized protein</fullName>
    </submittedName>
</protein>
<feature type="non-terminal residue" evidence="2">
    <location>
        <position position="65"/>
    </location>
</feature>
<feature type="non-terminal residue" evidence="2">
    <location>
        <position position="1"/>
    </location>
</feature>